<dbReference type="Proteomes" id="UP001302367">
    <property type="component" value="Chromosome 5"/>
</dbReference>
<keyword evidence="5" id="KW-1185">Reference proteome</keyword>
<name>A0A2G5H8A4_CERBT</name>
<evidence type="ECO:0000313" key="3">
    <source>
        <dbReference type="EMBL" id="WPB03912.1"/>
    </source>
</evidence>
<gene>
    <name evidence="2" type="ORF">CB0940_07941</name>
    <name evidence="3" type="ORF">RHO25_008556</name>
</gene>
<feature type="compositionally biased region" description="Low complexity" evidence="1">
    <location>
        <begin position="53"/>
        <end position="62"/>
    </location>
</feature>
<evidence type="ECO:0000256" key="1">
    <source>
        <dbReference type="SAM" id="MobiDB-lite"/>
    </source>
</evidence>
<reference evidence="3 5" key="2">
    <citation type="submission" date="2023-09" db="EMBL/GenBank/DDBJ databases">
        <title>Complete-Gapless Cercospora beticola genome.</title>
        <authorList>
            <person name="Wyatt N.A."/>
            <person name="Spanner R.E."/>
            <person name="Bolton M.D."/>
        </authorList>
    </citation>
    <scope>NUCLEOTIDE SEQUENCE [LARGE SCALE GENOMIC DNA]</scope>
    <source>
        <strain evidence="3">Cb09-40</strain>
    </source>
</reference>
<dbReference type="OrthoDB" id="5181940at2759"/>
<dbReference type="InterPro" id="IPR032710">
    <property type="entry name" value="NTF2-like_dom_sf"/>
</dbReference>
<evidence type="ECO:0000313" key="4">
    <source>
        <dbReference type="Proteomes" id="UP000230605"/>
    </source>
</evidence>
<reference evidence="2 4" key="1">
    <citation type="submission" date="2015-10" db="EMBL/GenBank/DDBJ databases">
        <title>The cercosporin biosynthetic gene cluster was horizontally transferred to several fungal lineages and shown to be expanded in Cercospora beticola based on microsynteny with recipient genomes.</title>
        <authorList>
            <person name="De Jonge R."/>
            <person name="Ebert M.K."/>
            <person name="Suttle J.C."/>
            <person name="Jurick Ii W.M."/>
            <person name="Secor G.A."/>
            <person name="Thomma B.P."/>
            <person name="Van De Peer Y."/>
            <person name="Bolton M.D."/>
        </authorList>
    </citation>
    <scope>NUCLEOTIDE SEQUENCE [LARGE SCALE GENOMIC DNA]</scope>
    <source>
        <strain evidence="2 4">09-40</strain>
    </source>
</reference>
<evidence type="ECO:0000313" key="2">
    <source>
        <dbReference type="EMBL" id="PIA88758.1"/>
    </source>
</evidence>
<dbReference type="EMBL" id="CP134188">
    <property type="protein sequence ID" value="WPB03912.1"/>
    <property type="molecule type" value="Genomic_DNA"/>
</dbReference>
<dbReference type="Proteomes" id="UP000230605">
    <property type="component" value="Chromosome 5"/>
</dbReference>
<dbReference type="EMBL" id="LKMD01000108">
    <property type="protein sequence ID" value="PIA88758.1"/>
    <property type="molecule type" value="Genomic_DNA"/>
</dbReference>
<dbReference type="SUPFAM" id="SSF54427">
    <property type="entry name" value="NTF2-like"/>
    <property type="match status" value="1"/>
</dbReference>
<proteinExistence type="predicted"/>
<sequence>MTQIKDSPEVKAIKSLIQAFFDAINAADIEGLGTYFAHEANLTIIRQEPPRSPSSESTSSYPQFANIPSPPPTAYQQQTSQEKEKESLKVVIRTDIAHFLALLEEGRKRREGQPDLHIFEKPDLERTEVKVDALFAMAWCPFSVTFAEKLHHYGTLVFTVGKEAEEAQWKIEGLTQNYRRSVGWEGEKEFM</sequence>
<organism evidence="2 4">
    <name type="scientific">Cercospora beticola</name>
    <name type="common">Sugarbeet leaf spot fungus</name>
    <dbReference type="NCBI Taxonomy" id="122368"/>
    <lineage>
        <taxon>Eukaryota</taxon>
        <taxon>Fungi</taxon>
        <taxon>Dikarya</taxon>
        <taxon>Ascomycota</taxon>
        <taxon>Pezizomycotina</taxon>
        <taxon>Dothideomycetes</taxon>
        <taxon>Dothideomycetidae</taxon>
        <taxon>Mycosphaerellales</taxon>
        <taxon>Mycosphaerellaceae</taxon>
        <taxon>Cercospora</taxon>
    </lineage>
</organism>
<accession>A0A2G5H8A4</accession>
<dbReference type="AlphaFoldDB" id="A0A2G5H8A4"/>
<feature type="region of interest" description="Disordered" evidence="1">
    <location>
        <begin position="48"/>
        <end position="82"/>
    </location>
</feature>
<protein>
    <submittedName>
        <fullName evidence="2">Uncharacterized protein</fullName>
    </submittedName>
</protein>
<evidence type="ECO:0000313" key="5">
    <source>
        <dbReference type="Proteomes" id="UP001302367"/>
    </source>
</evidence>